<dbReference type="PANTHER" id="PTHR35602:SF3">
    <property type="entry name" value="ESTERASE YQIA"/>
    <property type="match status" value="1"/>
</dbReference>
<dbReference type="PANTHER" id="PTHR35602">
    <property type="entry name" value="ESTERASE YQIA-RELATED"/>
    <property type="match status" value="1"/>
</dbReference>
<dbReference type="InterPro" id="IPR008886">
    <property type="entry name" value="UPF0227/Esterase_YqiA"/>
</dbReference>
<dbReference type="Proteomes" id="UP001595897">
    <property type="component" value="Unassembled WGS sequence"/>
</dbReference>
<accession>A0ABV9LXY1</accession>
<evidence type="ECO:0000313" key="1">
    <source>
        <dbReference type="EMBL" id="MFC4700480.1"/>
    </source>
</evidence>
<protein>
    <submittedName>
        <fullName evidence="1">YqiA/YcfP family alpha/beta fold hydrolase</fullName>
    </submittedName>
</protein>
<sequence length="190" mass="21301">MHVHVIYLHGFLSSPQSAKAQQTKHYASKHLPSLNLHIPQLSGNITKAIASVEALIASLPPQPLRFIGSSMGGFLSTYFVEKYGGKAVLVNPAVLPYRLLSHYQGEHINPHSKERFFIHHQSIELLKALEPSALENVGAYKVLLQTGDETLDYRLAEQKYWGSQLTVEQGGDHSFVNFEDHLPSIFDFLR</sequence>
<proteinExistence type="predicted"/>
<dbReference type="GO" id="GO:0016787">
    <property type="term" value="F:hydrolase activity"/>
    <property type="evidence" value="ECO:0007669"/>
    <property type="project" value="UniProtKB-KW"/>
</dbReference>
<dbReference type="RefSeq" id="WP_382408311.1">
    <property type="nucleotide sequence ID" value="NZ_JBHSGU010000002.1"/>
</dbReference>
<keyword evidence="1" id="KW-0378">Hydrolase</keyword>
<gene>
    <name evidence="1" type="ORF">ACFO4O_09945</name>
</gene>
<organism evidence="1 2">
    <name type="scientific">Glaciecola siphonariae</name>
    <dbReference type="NCBI Taxonomy" id="521012"/>
    <lineage>
        <taxon>Bacteria</taxon>
        <taxon>Pseudomonadati</taxon>
        <taxon>Pseudomonadota</taxon>
        <taxon>Gammaproteobacteria</taxon>
        <taxon>Alteromonadales</taxon>
        <taxon>Alteromonadaceae</taxon>
        <taxon>Glaciecola</taxon>
    </lineage>
</organism>
<evidence type="ECO:0000313" key="2">
    <source>
        <dbReference type="Proteomes" id="UP001595897"/>
    </source>
</evidence>
<reference evidence="2" key="1">
    <citation type="journal article" date="2019" name="Int. J. Syst. Evol. Microbiol.">
        <title>The Global Catalogue of Microorganisms (GCM) 10K type strain sequencing project: providing services to taxonomists for standard genome sequencing and annotation.</title>
        <authorList>
            <consortium name="The Broad Institute Genomics Platform"/>
            <consortium name="The Broad Institute Genome Sequencing Center for Infectious Disease"/>
            <person name="Wu L."/>
            <person name="Ma J."/>
        </authorList>
    </citation>
    <scope>NUCLEOTIDE SEQUENCE [LARGE SCALE GENOMIC DNA]</scope>
    <source>
        <strain evidence="2">KACC 12507</strain>
    </source>
</reference>
<comment type="caution">
    <text evidence="1">The sequence shown here is derived from an EMBL/GenBank/DDBJ whole genome shotgun (WGS) entry which is preliminary data.</text>
</comment>
<name>A0ABV9LXY1_9ALTE</name>
<dbReference type="SUPFAM" id="SSF53474">
    <property type="entry name" value="alpha/beta-Hydrolases"/>
    <property type="match status" value="1"/>
</dbReference>
<dbReference type="EMBL" id="JBHSGU010000002">
    <property type="protein sequence ID" value="MFC4700480.1"/>
    <property type="molecule type" value="Genomic_DNA"/>
</dbReference>
<keyword evidence="2" id="KW-1185">Reference proteome</keyword>
<dbReference type="InterPro" id="IPR029058">
    <property type="entry name" value="AB_hydrolase_fold"/>
</dbReference>
<dbReference type="Gene3D" id="3.40.50.1820">
    <property type="entry name" value="alpha/beta hydrolase"/>
    <property type="match status" value="1"/>
</dbReference>
<dbReference type="Pfam" id="PF05728">
    <property type="entry name" value="UPF0227"/>
    <property type="match status" value="1"/>
</dbReference>